<dbReference type="AlphaFoldDB" id="A0A0L6UDE4"/>
<protein>
    <submittedName>
        <fullName evidence="2">Uncharacterized protein</fullName>
    </submittedName>
</protein>
<keyword evidence="1" id="KW-0472">Membrane</keyword>
<name>A0A0L6UDE4_9BASI</name>
<accession>A0A0L6UDE4</accession>
<dbReference type="EMBL" id="LAVV01012561">
    <property type="protein sequence ID" value="KNZ46563.1"/>
    <property type="molecule type" value="Genomic_DNA"/>
</dbReference>
<sequence>MYVFSCHLREMNILENTFYIFVEISTLSLILIVPCFPFVDLTDIIIIIINLLCVFSDLILVVMNPEHESVFLILYNLSCPTSKSSISYYIFRLATGNLIICFFYLLFPQFLEPINSLLSFLPPLNLLHPCQSTTSSSETQKLNMQKEQLTYYDQIGRGLPAVWQHVPKQRFKTLYPAQTGKDTSQSWLLQHNKPRKGLKGLNTGILDKFKFLKKSELFSSTCFQKERTLKFIIYNLLNIPLNKTQPLGALREIFFILSFIFLLFFYLSQYHWIPSQTPYPVFQTCPQENNSPIFGPFFSSCSQKDLSLASRRLKNFLSKLTIPRKICEESFVILVQSNHLLWNLS</sequence>
<reference evidence="2 3" key="1">
    <citation type="submission" date="2015-08" db="EMBL/GenBank/DDBJ databases">
        <title>Next Generation Sequencing and Analysis of the Genome of Puccinia sorghi L Schw, the Causal Agent of Maize Common Rust.</title>
        <authorList>
            <person name="Rochi L."/>
            <person name="Burguener G."/>
            <person name="Darino M."/>
            <person name="Turjanski A."/>
            <person name="Kreff E."/>
            <person name="Dieguez M.J."/>
            <person name="Sacco F."/>
        </authorList>
    </citation>
    <scope>NUCLEOTIDE SEQUENCE [LARGE SCALE GENOMIC DNA]</scope>
    <source>
        <strain evidence="2 3">RO10H11247</strain>
    </source>
</reference>
<dbReference type="VEuPathDB" id="FungiDB:VP01_715g4"/>
<keyword evidence="1" id="KW-0812">Transmembrane</keyword>
<dbReference type="Proteomes" id="UP000037035">
    <property type="component" value="Unassembled WGS sequence"/>
</dbReference>
<organism evidence="2 3">
    <name type="scientific">Puccinia sorghi</name>
    <dbReference type="NCBI Taxonomy" id="27349"/>
    <lineage>
        <taxon>Eukaryota</taxon>
        <taxon>Fungi</taxon>
        <taxon>Dikarya</taxon>
        <taxon>Basidiomycota</taxon>
        <taxon>Pucciniomycotina</taxon>
        <taxon>Pucciniomycetes</taxon>
        <taxon>Pucciniales</taxon>
        <taxon>Pucciniaceae</taxon>
        <taxon>Puccinia</taxon>
    </lineage>
</organism>
<keyword evidence="1" id="KW-1133">Transmembrane helix</keyword>
<evidence type="ECO:0000256" key="1">
    <source>
        <dbReference type="SAM" id="Phobius"/>
    </source>
</evidence>
<keyword evidence="3" id="KW-1185">Reference proteome</keyword>
<comment type="caution">
    <text evidence="2">The sequence shown here is derived from an EMBL/GenBank/DDBJ whole genome shotgun (WGS) entry which is preliminary data.</text>
</comment>
<feature type="transmembrane region" description="Helical" evidence="1">
    <location>
        <begin position="18"/>
        <end position="39"/>
    </location>
</feature>
<evidence type="ECO:0000313" key="3">
    <source>
        <dbReference type="Proteomes" id="UP000037035"/>
    </source>
</evidence>
<proteinExistence type="predicted"/>
<evidence type="ECO:0000313" key="2">
    <source>
        <dbReference type="EMBL" id="KNZ46563.1"/>
    </source>
</evidence>
<feature type="transmembrane region" description="Helical" evidence="1">
    <location>
        <begin position="86"/>
        <end position="107"/>
    </location>
</feature>
<feature type="transmembrane region" description="Helical" evidence="1">
    <location>
        <begin position="44"/>
        <end position="63"/>
    </location>
</feature>
<gene>
    <name evidence="2" type="ORF">VP01_715g4</name>
</gene>
<feature type="transmembrane region" description="Helical" evidence="1">
    <location>
        <begin position="253"/>
        <end position="273"/>
    </location>
</feature>